<proteinExistence type="predicted"/>
<dbReference type="GO" id="GO:0005829">
    <property type="term" value="C:cytosol"/>
    <property type="evidence" value="ECO:0007669"/>
    <property type="project" value="TreeGrafter"/>
</dbReference>
<dbReference type="InterPro" id="IPR020449">
    <property type="entry name" value="Tscrpt_reg_AraC-type_HTH"/>
</dbReference>
<dbReference type="SMART" id="SM00342">
    <property type="entry name" value="HTH_ARAC"/>
    <property type="match status" value="1"/>
</dbReference>
<dbReference type="PROSITE" id="PS01124">
    <property type="entry name" value="HTH_ARAC_FAMILY_2"/>
    <property type="match status" value="1"/>
</dbReference>
<evidence type="ECO:0000313" key="6">
    <source>
        <dbReference type="Proteomes" id="UP000182466"/>
    </source>
</evidence>
<dbReference type="GO" id="GO:0003700">
    <property type="term" value="F:DNA-binding transcription factor activity"/>
    <property type="evidence" value="ECO:0007669"/>
    <property type="project" value="InterPro"/>
</dbReference>
<dbReference type="OrthoDB" id="9805730at2"/>
<keyword evidence="2" id="KW-0238">DNA-binding</keyword>
<dbReference type="PRINTS" id="PR00032">
    <property type="entry name" value="HTHARAC"/>
</dbReference>
<dbReference type="AlphaFoldDB" id="A0A1I7C449"/>
<dbReference type="Gene3D" id="1.10.10.60">
    <property type="entry name" value="Homeodomain-like"/>
    <property type="match status" value="1"/>
</dbReference>
<evidence type="ECO:0000256" key="1">
    <source>
        <dbReference type="ARBA" id="ARBA00023015"/>
    </source>
</evidence>
<keyword evidence="1" id="KW-0805">Transcription regulation</keyword>
<reference evidence="5 6" key="1">
    <citation type="submission" date="2016-10" db="EMBL/GenBank/DDBJ databases">
        <authorList>
            <person name="de Groot N.N."/>
        </authorList>
    </citation>
    <scope>NUCLEOTIDE SEQUENCE [LARGE SCALE GENOMIC DNA]</scope>
    <source>
        <strain evidence="5 6">CGMCC 1.10959</strain>
    </source>
</reference>
<dbReference type="eggNOG" id="COG2207">
    <property type="taxonomic scope" value="Bacteria"/>
</dbReference>
<dbReference type="EMBL" id="FPAW01000014">
    <property type="protein sequence ID" value="SFT94186.1"/>
    <property type="molecule type" value="Genomic_DNA"/>
</dbReference>
<dbReference type="InterPro" id="IPR018060">
    <property type="entry name" value="HTH_AraC"/>
</dbReference>
<dbReference type="GO" id="GO:0000976">
    <property type="term" value="F:transcription cis-regulatory region binding"/>
    <property type="evidence" value="ECO:0007669"/>
    <property type="project" value="TreeGrafter"/>
</dbReference>
<evidence type="ECO:0000256" key="2">
    <source>
        <dbReference type="ARBA" id="ARBA00023125"/>
    </source>
</evidence>
<evidence type="ECO:0000313" key="5">
    <source>
        <dbReference type="EMBL" id="SFT94186.1"/>
    </source>
</evidence>
<keyword evidence="3" id="KW-0804">Transcription</keyword>
<name>A0A1I7C449_9RHOB</name>
<dbReference type="PANTHER" id="PTHR47894">
    <property type="entry name" value="HTH-TYPE TRANSCRIPTIONAL REGULATOR GADX"/>
    <property type="match status" value="1"/>
</dbReference>
<sequence>MPSISDPPVLPTVSRALLEDWLTSLRTHCDPRQLKDFLNQTRLSAAVQPRARVTHDQIVKLYQLVAIGTGDEMMGLWSRPIRTGALKHLCASVRGASSLSAALFRFTTFWNLLLDDYSLDFRTDADQMQLILVPRNDATPQRFGHMLLIKLAHGIASWLAGHELPLRRVSFVFARPEFAEDYPVLFPAPVHFGQPASAITFDAKLGNLAASRSESEMQDFLVRAPRDWIFTNLREHALPLRVRELILLSDRLDCSLTNAAGMLGMTPRTLMRRLDSDATSFQAIKNGLRRDIAIRDLMSGSKSIEAIAQDIGFASPANFHRAFKHWVGATPGAYRRSGA</sequence>
<evidence type="ECO:0000256" key="3">
    <source>
        <dbReference type="ARBA" id="ARBA00023163"/>
    </source>
</evidence>
<evidence type="ECO:0000259" key="4">
    <source>
        <dbReference type="PROSITE" id="PS01124"/>
    </source>
</evidence>
<dbReference type="STRING" id="999627.SAMN05216236_11441"/>
<organism evidence="5 6">
    <name type="scientific">Sedimentitalea nanhaiensis</name>
    <dbReference type="NCBI Taxonomy" id="999627"/>
    <lineage>
        <taxon>Bacteria</taxon>
        <taxon>Pseudomonadati</taxon>
        <taxon>Pseudomonadota</taxon>
        <taxon>Alphaproteobacteria</taxon>
        <taxon>Rhodobacterales</taxon>
        <taxon>Paracoccaceae</taxon>
        <taxon>Sedimentitalea</taxon>
    </lineage>
</organism>
<dbReference type="Pfam" id="PF12833">
    <property type="entry name" value="HTH_18"/>
    <property type="match status" value="1"/>
</dbReference>
<dbReference type="Pfam" id="PF12625">
    <property type="entry name" value="Arabinose_bd"/>
    <property type="match status" value="1"/>
</dbReference>
<dbReference type="Proteomes" id="UP000182466">
    <property type="component" value="Unassembled WGS sequence"/>
</dbReference>
<accession>A0A1I7C449</accession>
<dbReference type="InterPro" id="IPR032687">
    <property type="entry name" value="AraC-type_N"/>
</dbReference>
<dbReference type="PANTHER" id="PTHR47894:SF1">
    <property type="entry name" value="HTH-TYPE TRANSCRIPTIONAL REGULATOR VQSM"/>
    <property type="match status" value="1"/>
</dbReference>
<feature type="domain" description="HTH araC/xylS-type" evidence="4">
    <location>
        <begin position="240"/>
        <end position="337"/>
    </location>
</feature>
<dbReference type="SUPFAM" id="SSF46689">
    <property type="entry name" value="Homeodomain-like"/>
    <property type="match status" value="1"/>
</dbReference>
<gene>
    <name evidence="5" type="ORF">SAMN05216236_11441</name>
</gene>
<protein>
    <submittedName>
        <fullName evidence="5">Transcriptional regulator, AraC family</fullName>
    </submittedName>
</protein>
<dbReference type="InterPro" id="IPR009057">
    <property type="entry name" value="Homeodomain-like_sf"/>
</dbReference>
<keyword evidence="6" id="KW-1185">Reference proteome</keyword>